<gene>
    <name evidence="2" type="ordered locus">Q7C_209</name>
</gene>
<dbReference type="InterPro" id="IPR022529">
    <property type="entry name" value="DUF3530"/>
</dbReference>
<dbReference type="PATRIC" id="fig|754477.3.peg.209"/>
<dbReference type="Proteomes" id="UP000009145">
    <property type="component" value="Chromosome"/>
</dbReference>
<keyword evidence="3" id="KW-1185">Reference proteome</keyword>
<dbReference type="InterPro" id="IPR029058">
    <property type="entry name" value="AB_hydrolase_fold"/>
</dbReference>
<dbReference type="EMBL" id="CP003380">
    <property type="protein sequence ID" value="AFJ01390.1"/>
    <property type="molecule type" value="Genomic_DNA"/>
</dbReference>
<accession>I1YEP7</accession>
<evidence type="ECO:0000313" key="3">
    <source>
        <dbReference type="Proteomes" id="UP000009145"/>
    </source>
</evidence>
<dbReference type="HOGENOM" id="CLU_959117_0_0_6"/>
<evidence type="ECO:0000256" key="1">
    <source>
        <dbReference type="SAM" id="MobiDB-lite"/>
    </source>
</evidence>
<dbReference type="Pfam" id="PF12048">
    <property type="entry name" value="DUF3530"/>
    <property type="match status" value="1"/>
</dbReference>
<protein>
    <recommendedName>
        <fullName evidence="4">DUF3530 family protein</fullName>
    </recommendedName>
</protein>
<sequence length="290" mass="31284">MTLVLTPVWAEQQNAGSSSASPPTTLTIKAQSTDLVPLLVGEKHIAAHYLPQTLGQFRGSIVLMHDVGSQLDAKLLSIIRHYLPAHGWQTLTIPLNNAEFTDLVPKTPDLAGSTAVETSPNASEASSSDLEGDAEQTIDSSPLKDEANIESTSPGNIDRAIAALAWLQQNNPSNLILIAHGQSAASALKTIHASPHKASAVVLIAPPLEIDMDLLTKAKLPIMTVTGGRLDSEYQQVMSQRRIAIRQANGYVFDQRHIESAGVDFRGVEDSVARLIHGWLHRQLIQKGQR</sequence>
<dbReference type="STRING" id="754477.Q7C_209"/>
<feature type="compositionally biased region" description="Polar residues" evidence="1">
    <location>
        <begin position="115"/>
        <end position="129"/>
    </location>
</feature>
<dbReference type="RefSeq" id="WP_014702840.1">
    <property type="nucleotide sequence ID" value="NC_017856.1"/>
</dbReference>
<dbReference type="SUPFAM" id="SSF53474">
    <property type="entry name" value="alpha/beta-Hydrolases"/>
    <property type="match status" value="1"/>
</dbReference>
<proteinExistence type="predicted"/>
<dbReference type="Gene3D" id="3.40.50.1820">
    <property type="entry name" value="alpha/beta hydrolase"/>
    <property type="match status" value="1"/>
</dbReference>
<evidence type="ECO:0008006" key="4">
    <source>
        <dbReference type="Google" id="ProtNLM"/>
    </source>
</evidence>
<name>I1YEP7_METFJ</name>
<dbReference type="KEGG" id="mec:Q7C_209"/>
<evidence type="ECO:0000313" key="2">
    <source>
        <dbReference type="EMBL" id="AFJ01390.1"/>
    </source>
</evidence>
<reference evidence="2 3" key="1">
    <citation type="journal article" date="2012" name="J. Bacteriol.">
        <title>Complete genome sequences of Methylophaga sp. strain JAM1 and Methylophaga sp. strain JAM7.</title>
        <authorList>
            <person name="Villeneuve C."/>
            <person name="Martineau C."/>
            <person name="Mauffrey F."/>
            <person name="Villemur R."/>
        </authorList>
    </citation>
    <scope>NUCLEOTIDE SEQUENCE [LARGE SCALE GENOMIC DNA]</scope>
    <source>
        <strain evidence="2 3">JAM7</strain>
    </source>
</reference>
<dbReference type="AlphaFoldDB" id="I1YEP7"/>
<feature type="region of interest" description="Disordered" evidence="1">
    <location>
        <begin position="109"/>
        <end position="152"/>
    </location>
</feature>
<organism evidence="2 3">
    <name type="scientific">Methylophaga frappieri (strain ATCC BAA-2434 / DSM 25690 / JAM7)</name>
    <dbReference type="NCBI Taxonomy" id="754477"/>
    <lineage>
        <taxon>Bacteria</taxon>
        <taxon>Pseudomonadati</taxon>
        <taxon>Pseudomonadota</taxon>
        <taxon>Gammaproteobacteria</taxon>
        <taxon>Thiotrichales</taxon>
        <taxon>Piscirickettsiaceae</taxon>
        <taxon>Methylophaga</taxon>
    </lineage>
</organism>